<dbReference type="PANTHER" id="PTHR34351:SF1">
    <property type="entry name" value="SLR1927 PROTEIN"/>
    <property type="match status" value="1"/>
</dbReference>
<comment type="caution">
    <text evidence="2">The sequence shown here is derived from an EMBL/GenBank/DDBJ whole genome shotgun (WGS) entry which is preliminary data.</text>
</comment>
<organism evidence="2 3">
    <name type="scientific">Rheinheimera aquimaris</name>
    <dbReference type="NCBI Taxonomy" id="412437"/>
    <lineage>
        <taxon>Bacteria</taxon>
        <taxon>Pseudomonadati</taxon>
        <taxon>Pseudomonadota</taxon>
        <taxon>Gammaproteobacteria</taxon>
        <taxon>Chromatiales</taxon>
        <taxon>Chromatiaceae</taxon>
        <taxon>Rheinheimera</taxon>
    </lineage>
</organism>
<name>A0ABN1DEN5_9GAMM</name>
<dbReference type="PANTHER" id="PTHR34351">
    <property type="entry name" value="SLR1927 PROTEIN-RELATED"/>
    <property type="match status" value="1"/>
</dbReference>
<feature type="transmembrane region" description="Helical" evidence="1">
    <location>
        <begin position="68"/>
        <end position="88"/>
    </location>
</feature>
<reference evidence="2 3" key="1">
    <citation type="journal article" date="2019" name="Int. J. Syst. Evol. Microbiol.">
        <title>The Global Catalogue of Microorganisms (GCM) 10K type strain sequencing project: providing services to taxonomists for standard genome sequencing and annotation.</title>
        <authorList>
            <consortium name="The Broad Institute Genomics Platform"/>
            <consortium name="The Broad Institute Genome Sequencing Center for Infectious Disease"/>
            <person name="Wu L."/>
            <person name="Ma J."/>
        </authorList>
    </citation>
    <scope>NUCLEOTIDE SEQUENCE [LARGE SCALE GENOMIC DNA]</scope>
    <source>
        <strain evidence="2 3">JCM 14331</strain>
    </source>
</reference>
<evidence type="ECO:0000256" key="1">
    <source>
        <dbReference type="SAM" id="Phobius"/>
    </source>
</evidence>
<sequence length="315" mass="35954">MPNLNLKSRLYPHYWQFIERYLNKRQSPADKVTLVQKLIFILPTRYGWWFLFLIGLLYLLGTNYQNNLILLVSYLLLSVFLLSIVLTYQNLSGLTVQCPSSAEGFATDKVHPVISFSSAKMHYMLQLNLMPHYDTVQLTDTSQSATLSLTVAKRGRYLLPRLKITSQYPLGLWRAWSYIALRQHYWVYPVPDSKTALHPAADEPAVPAGNNIGDTLTSYRSGESMRHIVWKRLPQNPTNPVVREHHQHNITEPEWVIVQPLSGDALEHALCRACQQLLTLENGGKHYGLKLPTVTVPQAQGALHLQRCLQELALC</sequence>
<dbReference type="Proteomes" id="UP001501169">
    <property type="component" value="Unassembled WGS sequence"/>
</dbReference>
<proteinExistence type="predicted"/>
<keyword evidence="1" id="KW-0472">Membrane</keyword>
<keyword evidence="1" id="KW-0812">Transmembrane</keyword>
<evidence type="ECO:0000313" key="2">
    <source>
        <dbReference type="EMBL" id="GAA0541645.1"/>
    </source>
</evidence>
<feature type="transmembrane region" description="Helical" evidence="1">
    <location>
        <begin position="38"/>
        <end position="61"/>
    </location>
</feature>
<keyword evidence="1" id="KW-1133">Transmembrane helix</keyword>
<gene>
    <name evidence="2" type="ORF">GCM10009098_06580</name>
</gene>
<dbReference type="RefSeq" id="WP_226765495.1">
    <property type="nucleotide sequence ID" value="NZ_BAAAEO010000001.1"/>
</dbReference>
<protein>
    <submittedName>
        <fullName evidence="2">DUF58 domain-containing protein</fullName>
    </submittedName>
</protein>
<keyword evidence="3" id="KW-1185">Reference proteome</keyword>
<dbReference type="EMBL" id="BAAAEO010000001">
    <property type="protein sequence ID" value="GAA0541645.1"/>
    <property type="molecule type" value="Genomic_DNA"/>
</dbReference>
<evidence type="ECO:0000313" key="3">
    <source>
        <dbReference type="Proteomes" id="UP001501169"/>
    </source>
</evidence>
<accession>A0ABN1DEN5</accession>